<evidence type="ECO:0000256" key="1">
    <source>
        <dbReference type="ARBA" id="ARBA00023125"/>
    </source>
</evidence>
<dbReference type="RefSeq" id="WP_382390313.1">
    <property type="nucleotide sequence ID" value="NZ_JBHTCQ010000001.1"/>
</dbReference>
<dbReference type="PROSITE" id="PS50977">
    <property type="entry name" value="HTH_TETR_2"/>
    <property type="match status" value="1"/>
</dbReference>
<dbReference type="SUPFAM" id="SSF46689">
    <property type="entry name" value="Homeodomain-like"/>
    <property type="match status" value="1"/>
</dbReference>
<dbReference type="InterPro" id="IPR009057">
    <property type="entry name" value="Homeodomain-like_sf"/>
</dbReference>
<protein>
    <submittedName>
        <fullName evidence="4">TetR family transcriptional regulator</fullName>
    </submittedName>
</protein>
<dbReference type="PRINTS" id="PR00455">
    <property type="entry name" value="HTHTETR"/>
</dbReference>
<evidence type="ECO:0000313" key="5">
    <source>
        <dbReference type="Proteomes" id="UP001596455"/>
    </source>
</evidence>
<dbReference type="InterPro" id="IPR050109">
    <property type="entry name" value="HTH-type_TetR-like_transc_reg"/>
</dbReference>
<proteinExistence type="predicted"/>
<dbReference type="Pfam" id="PF17933">
    <property type="entry name" value="TetR_C_25"/>
    <property type="match status" value="1"/>
</dbReference>
<name>A0ABW2Q3A9_9MICO</name>
<sequence>MRSQEELGGTRGRILEAAIERFGRDGFGASVRAIAADAGVSAALVIKLFGSKEALHEECDEQVLAAVRDAKRSTISSASLSTTFLNNLALIDEYQPILRYCLRSFMTGGTVARHLIDHMVADAVEYSRDAVEAGIITPSRDEEARIRFLVGAWLGNVMLSVTTEERDLGEVGADFWHRQYFDMASPMLEVLTEGYFTDHSILDQYLLYIGDPPGAEGRPA</sequence>
<dbReference type="Pfam" id="PF00440">
    <property type="entry name" value="TetR_N"/>
    <property type="match status" value="1"/>
</dbReference>
<accession>A0ABW2Q3A9</accession>
<dbReference type="InterPro" id="IPR001647">
    <property type="entry name" value="HTH_TetR"/>
</dbReference>
<dbReference type="EMBL" id="JBHTCQ010000001">
    <property type="protein sequence ID" value="MFC7403651.1"/>
    <property type="molecule type" value="Genomic_DNA"/>
</dbReference>
<evidence type="ECO:0000256" key="2">
    <source>
        <dbReference type="PROSITE-ProRule" id="PRU00335"/>
    </source>
</evidence>
<comment type="caution">
    <text evidence="4">The sequence shown here is derived from an EMBL/GenBank/DDBJ whole genome shotgun (WGS) entry which is preliminary data.</text>
</comment>
<feature type="domain" description="HTH tetR-type" evidence="3">
    <location>
        <begin position="8"/>
        <end position="67"/>
    </location>
</feature>
<dbReference type="InterPro" id="IPR041484">
    <property type="entry name" value="TetR_C_25"/>
</dbReference>
<dbReference type="InterPro" id="IPR036271">
    <property type="entry name" value="Tet_transcr_reg_TetR-rel_C_sf"/>
</dbReference>
<organism evidence="4 5">
    <name type="scientific">Georgenia alba</name>
    <dbReference type="NCBI Taxonomy" id="2233858"/>
    <lineage>
        <taxon>Bacteria</taxon>
        <taxon>Bacillati</taxon>
        <taxon>Actinomycetota</taxon>
        <taxon>Actinomycetes</taxon>
        <taxon>Micrococcales</taxon>
        <taxon>Bogoriellaceae</taxon>
        <taxon>Georgenia</taxon>
    </lineage>
</organism>
<dbReference type="SUPFAM" id="SSF48498">
    <property type="entry name" value="Tetracyclin repressor-like, C-terminal domain"/>
    <property type="match status" value="1"/>
</dbReference>
<feature type="DNA-binding region" description="H-T-H motif" evidence="2">
    <location>
        <begin position="30"/>
        <end position="49"/>
    </location>
</feature>
<evidence type="ECO:0000313" key="4">
    <source>
        <dbReference type="EMBL" id="MFC7403651.1"/>
    </source>
</evidence>
<reference evidence="5" key="1">
    <citation type="journal article" date="2019" name="Int. J. Syst. Evol. Microbiol.">
        <title>The Global Catalogue of Microorganisms (GCM) 10K type strain sequencing project: providing services to taxonomists for standard genome sequencing and annotation.</title>
        <authorList>
            <consortium name="The Broad Institute Genomics Platform"/>
            <consortium name="The Broad Institute Genome Sequencing Center for Infectious Disease"/>
            <person name="Wu L."/>
            <person name="Ma J."/>
        </authorList>
    </citation>
    <scope>NUCLEOTIDE SEQUENCE [LARGE SCALE GENOMIC DNA]</scope>
    <source>
        <strain evidence="5">JCM 1490</strain>
    </source>
</reference>
<dbReference type="PANTHER" id="PTHR30055:SF146">
    <property type="entry name" value="HTH-TYPE TRANSCRIPTIONAL DUAL REGULATOR CECR"/>
    <property type="match status" value="1"/>
</dbReference>
<dbReference type="PANTHER" id="PTHR30055">
    <property type="entry name" value="HTH-TYPE TRANSCRIPTIONAL REGULATOR RUTR"/>
    <property type="match status" value="1"/>
</dbReference>
<gene>
    <name evidence="4" type="ORF">ACFQQL_00915</name>
</gene>
<evidence type="ECO:0000259" key="3">
    <source>
        <dbReference type="PROSITE" id="PS50977"/>
    </source>
</evidence>
<dbReference type="Gene3D" id="1.10.357.10">
    <property type="entry name" value="Tetracycline Repressor, domain 2"/>
    <property type="match status" value="1"/>
</dbReference>
<keyword evidence="1 2" id="KW-0238">DNA-binding</keyword>
<keyword evidence="5" id="KW-1185">Reference proteome</keyword>
<dbReference type="Proteomes" id="UP001596455">
    <property type="component" value="Unassembled WGS sequence"/>
</dbReference>